<dbReference type="Proteomes" id="UP000059680">
    <property type="component" value="Chromosome 7"/>
</dbReference>
<gene>
    <name evidence="2" type="ordered locus">Os07g0519450</name>
    <name evidence="2" type="ORF">OSNPB_070519450</name>
</gene>
<reference evidence="3" key="1">
    <citation type="journal article" date="2005" name="Nature">
        <title>The map-based sequence of the rice genome.</title>
        <authorList>
            <consortium name="International rice genome sequencing project (IRGSP)"/>
            <person name="Matsumoto T."/>
            <person name="Wu J."/>
            <person name="Kanamori H."/>
            <person name="Katayose Y."/>
            <person name="Fujisawa M."/>
            <person name="Namiki N."/>
            <person name="Mizuno H."/>
            <person name="Yamamoto K."/>
            <person name="Antonio B.A."/>
            <person name="Baba T."/>
            <person name="Sakata K."/>
            <person name="Nagamura Y."/>
            <person name="Aoki H."/>
            <person name="Arikawa K."/>
            <person name="Arita K."/>
            <person name="Bito T."/>
            <person name="Chiden Y."/>
            <person name="Fujitsuka N."/>
            <person name="Fukunaka R."/>
            <person name="Hamada M."/>
            <person name="Harada C."/>
            <person name="Hayashi A."/>
            <person name="Hijishita S."/>
            <person name="Honda M."/>
            <person name="Hosokawa S."/>
            <person name="Ichikawa Y."/>
            <person name="Idonuma A."/>
            <person name="Iijima M."/>
            <person name="Ikeda M."/>
            <person name="Ikeno M."/>
            <person name="Ito K."/>
            <person name="Ito S."/>
            <person name="Ito T."/>
            <person name="Ito Y."/>
            <person name="Ito Y."/>
            <person name="Iwabuchi A."/>
            <person name="Kamiya K."/>
            <person name="Karasawa W."/>
            <person name="Kurita K."/>
            <person name="Katagiri S."/>
            <person name="Kikuta A."/>
            <person name="Kobayashi H."/>
            <person name="Kobayashi N."/>
            <person name="Machita K."/>
            <person name="Maehara T."/>
            <person name="Masukawa M."/>
            <person name="Mizubayashi T."/>
            <person name="Mukai Y."/>
            <person name="Nagasaki H."/>
            <person name="Nagata Y."/>
            <person name="Naito S."/>
            <person name="Nakashima M."/>
            <person name="Nakama Y."/>
            <person name="Nakamichi Y."/>
            <person name="Nakamura M."/>
            <person name="Meguro A."/>
            <person name="Negishi M."/>
            <person name="Ohta I."/>
            <person name="Ohta T."/>
            <person name="Okamoto M."/>
            <person name="Ono N."/>
            <person name="Saji S."/>
            <person name="Sakaguchi M."/>
            <person name="Sakai K."/>
            <person name="Shibata M."/>
            <person name="Shimokawa T."/>
            <person name="Song J."/>
            <person name="Takazaki Y."/>
            <person name="Terasawa K."/>
            <person name="Tsugane M."/>
            <person name="Tsuji K."/>
            <person name="Ueda S."/>
            <person name="Waki K."/>
            <person name="Yamagata H."/>
            <person name="Yamamoto M."/>
            <person name="Yamamoto S."/>
            <person name="Yamane H."/>
            <person name="Yoshiki S."/>
            <person name="Yoshihara R."/>
            <person name="Yukawa K."/>
            <person name="Zhong H."/>
            <person name="Yano M."/>
            <person name="Yuan Q."/>
            <person name="Ouyang S."/>
            <person name="Liu J."/>
            <person name="Jones K.M."/>
            <person name="Gansberger K."/>
            <person name="Moffat K."/>
            <person name="Hill J."/>
            <person name="Bera J."/>
            <person name="Fadrosh D."/>
            <person name="Jin S."/>
            <person name="Johri S."/>
            <person name="Kim M."/>
            <person name="Overton L."/>
            <person name="Reardon M."/>
            <person name="Tsitrin T."/>
            <person name="Vuong H."/>
            <person name="Weaver B."/>
            <person name="Ciecko A."/>
            <person name="Tallon L."/>
            <person name="Jackson J."/>
            <person name="Pai G."/>
            <person name="Aken S.V."/>
            <person name="Utterback T."/>
            <person name="Reidmuller S."/>
            <person name="Feldblyum T."/>
            <person name="Hsiao J."/>
            <person name="Zismann V."/>
            <person name="Iobst S."/>
            <person name="de Vazeille A.R."/>
            <person name="Buell C.R."/>
            <person name="Ying K."/>
            <person name="Li Y."/>
            <person name="Lu T."/>
            <person name="Huang Y."/>
            <person name="Zhao Q."/>
            <person name="Feng Q."/>
            <person name="Zhang L."/>
            <person name="Zhu J."/>
            <person name="Weng Q."/>
            <person name="Mu J."/>
            <person name="Lu Y."/>
            <person name="Fan D."/>
            <person name="Liu Y."/>
            <person name="Guan J."/>
            <person name="Zhang Y."/>
            <person name="Yu S."/>
            <person name="Liu X."/>
            <person name="Zhang Y."/>
            <person name="Hong G."/>
            <person name="Han B."/>
            <person name="Choisne N."/>
            <person name="Demange N."/>
            <person name="Orjeda G."/>
            <person name="Samain S."/>
            <person name="Cattolico L."/>
            <person name="Pelletier E."/>
            <person name="Couloux A."/>
            <person name="Segurens B."/>
            <person name="Wincker P."/>
            <person name="D'Hont A."/>
            <person name="Scarpelli C."/>
            <person name="Weissenbach J."/>
            <person name="Salanoubat M."/>
            <person name="Quetier F."/>
            <person name="Yu Y."/>
            <person name="Kim H.R."/>
            <person name="Rambo T."/>
            <person name="Currie J."/>
            <person name="Collura K."/>
            <person name="Luo M."/>
            <person name="Yang T."/>
            <person name="Ammiraju J.S.S."/>
            <person name="Engler F."/>
            <person name="Soderlund C."/>
            <person name="Wing R.A."/>
            <person name="Palmer L.E."/>
            <person name="de la Bastide M."/>
            <person name="Spiegel L."/>
            <person name="Nascimento L."/>
            <person name="Zutavern T."/>
            <person name="O'Shaughnessy A."/>
            <person name="Dike S."/>
            <person name="Dedhia N."/>
            <person name="Preston R."/>
            <person name="Balija V."/>
            <person name="McCombie W.R."/>
            <person name="Chow T."/>
            <person name="Chen H."/>
            <person name="Chung M."/>
            <person name="Chen C."/>
            <person name="Shaw J."/>
            <person name="Wu H."/>
            <person name="Hsiao K."/>
            <person name="Chao Y."/>
            <person name="Chu M."/>
            <person name="Cheng C."/>
            <person name="Hour A."/>
            <person name="Lee P."/>
            <person name="Lin S."/>
            <person name="Lin Y."/>
            <person name="Liou J."/>
            <person name="Liu S."/>
            <person name="Hsing Y."/>
            <person name="Raghuvanshi S."/>
            <person name="Mohanty A."/>
            <person name="Bharti A.K."/>
            <person name="Gaur A."/>
            <person name="Gupta V."/>
            <person name="Kumar D."/>
            <person name="Ravi V."/>
            <person name="Vij S."/>
            <person name="Kapur A."/>
            <person name="Khurana P."/>
            <person name="Khurana P."/>
            <person name="Khurana J.P."/>
            <person name="Tyagi A.K."/>
            <person name="Gaikwad K."/>
            <person name="Singh A."/>
            <person name="Dalal V."/>
            <person name="Srivastava S."/>
            <person name="Dixit A."/>
            <person name="Pal A.K."/>
            <person name="Ghazi I.A."/>
            <person name="Yadav M."/>
            <person name="Pandit A."/>
            <person name="Bhargava A."/>
            <person name="Sureshbabu K."/>
            <person name="Batra K."/>
            <person name="Sharma T.R."/>
            <person name="Mohapatra T."/>
            <person name="Singh N.K."/>
            <person name="Messing J."/>
            <person name="Nelson A.B."/>
            <person name="Fuks G."/>
            <person name="Kavchok S."/>
            <person name="Keizer G."/>
            <person name="Linton E."/>
            <person name="Llaca V."/>
            <person name="Song R."/>
            <person name="Tanyolac B."/>
            <person name="Young S."/>
            <person name="Ho-Il K."/>
            <person name="Hahn J.H."/>
            <person name="Sangsakoo G."/>
            <person name="Vanavichit A."/>
            <person name="de Mattos Luiz.A.T."/>
            <person name="Zimmer P.D."/>
            <person name="Malone G."/>
            <person name="Dellagostin O."/>
            <person name="de Oliveira A.C."/>
            <person name="Bevan M."/>
            <person name="Bancroft I."/>
            <person name="Minx P."/>
            <person name="Cordum H."/>
            <person name="Wilson R."/>
            <person name="Cheng Z."/>
            <person name="Jin W."/>
            <person name="Jiang J."/>
            <person name="Leong S.A."/>
            <person name="Iwama H."/>
            <person name="Gojobori T."/>
            <person name="Itoh T."/>
            <person name="Niimura Y."/>
            <person name="Fujii Y."/>
            <person name="Habara T."/>
            <person name="Sakai H."/>
            <person name="Sato Y."/>
            <person name="Wilson G."/>
            <person name="Kumar K."/>
            <person name="McCouch S."/>
            <person name="Juretic N."/>
            <person name="Hoen D."/>
            <person name="Wright S."/>
            <person name="Bruskiewich R."/>
            <person name="Bureau T."/>
            <person name="Miyao A."/>
            <person name="Hirochika H."/>
            <person name="Nishikawa T."/>
            <person name="Kadowaki K."/>
            <person name="Sugiura M."/>
            <person name="Burr B."/>
            <person name="Sasaki T."/>
        </authorList>
    </citation>
    <scope>NUCLEOTIDE SEQUENCE [LARGE SCALE GENOMIC DNA]</scope>
    <source>
        <strain evidence="3">cv. Nipponbare</strain>
    </source>
</reference>
<feature type="compositionally biased region" description="Basic residues" evidence="1">
    <location>
        <begin position="133"/>
        <end position="143"/>
    </location>
</feature>
<organism evidence="2 3">
    <name type="scientific">Oryza sativa subsp. japonica</name>
    <name type="common">Rice</name>
    <dbReference type="NCBI Taxonomy" id="39947"/>
    <lineage>
        <taxon>Eukaryota</taxon>
        <taxon>Viridiplantae</taxon>
        <taxon>Streptophyta</taxon>
        <taxon>Embryophyta</taxon>
        <taxon>Tracheophyta</taxon>
        <taxon>Spermatophyta</taxon>
        <taxon>Magnoliopsida</taxon>
        <taxon>Liliopsida</taxon>
        <taxon>Poales</taxon>
        <taxon>Poaceae</taxon>
        <taxon>BOP clade</taxon>
        <taxon>Oryzoideae</taxon>
        <taxon>Oryzeae</taxon>
        <taxon>Oryzinae</taxon>
        <taxon>Oryza</taxon>
        <taxon>Oryza sativa</taxon>
    </lineage>
</organism>
<name>A0A0N7KNJ5_ORYSJ</name>
<reference evidence="2 3" key="2">
    <citation type="journal article" date="2013" name="Plant Cell Physiol.">
        <title>Rice Annotation Project Database (RAP-DB): an integrative and interactive database for rice genomics.</title>
        <authorList>
            <person name="Sakai H."/>
            <person name="Lee S.S."/>
            <person name="Tanaka T."/>
            <person name="Numa H."/>
            <person name="Kim J."/>
            <person name="Kawahara Y."/>
            <person name="Wakimoto H."/>
            <person name="Yang C.C."/>
            <person name="Iwamoto M."/>
            <person name="Abe T."/>
            <person name="Yamada Y."/>
            <person name="Muto A."/>
            <person name="Inokuchi H."/>
            <person name="Ikemura T."/>
            <person name="Matsumoto T."/>
            <person name="Sasaki T."/>
            <person name="Itoh T."/>
        </authorList>
    </citation>
    <scope>NUCLEOTIDE SEQUENCE [LARGE SCALE GENOMIC DNA]</scope>
    <source>
        <strain evidence="3">cv. Nipponbare</strain>
    </source>
</reference>
<dbReference type="Gramene" id="Os07t0519450-00">
    <property type="protein sequence ID" value="Os07t0519450-00"/>
    <property type="gene ID" value="Os07g0519450"/>
</dbReference>
<feature type="compositionally biased region" description="Basic residues" evidence="1">
    <location>
        <begin position="154"/>
        <end position="167"/>
    </location>
</feature>
<feature type="compositionally biased region" description="Basic and acidic residues" evidence="1">
    <location>
        <begin position="119"/>
        <end position="128"/>
    </location>
</feature>
<protein>
    <submittedName>
        <fullName evidence="2">Os07g0519450 protein</fullName>
    </submittedName>
</protein>
<accession>A0A0N7KNJ5</accession>
<proteinExistence type="predicted"/>
<feature type="region of interest" description="Disordered" evidence="1">
    <location>
        <begin position="118"/>
        <end position="180"/>
    </location>
</feature>
<keyword evidence="3" id="KW-1185">Reference proteome</keyword>
<dbReference type="AlphaFoldDB" id="A0A0N7KNJ5"/>
<evidence type="ECO:0000256" key="1">
    <source>
        <dbReference type="SAM" id="MobiDB-lite"/>
    </source>
</evidence>
<dbReference type="PaxDb" id="39947-A0A0N7KNJ5"/>
<feature type="region of interest" description="Disordered" evidence="1">
    <location>
        <begin position="56"/>
        <end position="82"/>
    </location>
</feature>
<sequence>VGAGAAGGEIDRPCKRVSPGPGSPMGSDHSELSHGGCGSGGQVFCPVPHPGGFDAISAADVVRPPRRRDDSGPGVPPRQRMEPLPGVPLPLLLPFATALAAAAAGNISVPIPVQHRSHLHDAGDDSHRSLQLHGRRRAPRRLRPGGPGQMLHAAARRRRHVRRRREGLRRDPPIKPKKKSAIRCKFTTKHGENHLLIMKSPQRCRRWERADHGGSLYIGRRGGGRPHGRKTTSATVELPIEDTGLRNRLRAI</sequence>
<dbReference type="STRING" id="39947.A0A0N7KNJ5"/>
<dbReference type="InParanoid" id="A0A0N7KNJ5"/>
<feature type="region of interest" description="Disordered" evidence="1">
    <location>
        <begin position="1"/>
        <end position="36"/>
    </location>
</feature>
<evidence type="ECO:0000313" key="3">
    <source>
        <dbReference type="Proteomes" id="UP000059680"/>
    </source>
</evidence>
<reference evidence="2 3" key="3">
    <citation type="journal article" date="2013" name="Rice">
        <title>Improvement of the Oryza sativa Nipponbare reference genome using next generation sequence and optical map data.</title>
        <authorList>
            <person name="Kawahara Y."/>
            <person name="de la Bastide M."/>
            <person name="Hamilton J.P."/>
            <person name="Kanamori H."/>
            <person name="McCombie W.R."/>
            <person name="Ouyang S."/>
            <person name="Schwartz D.C."/>
            <person name="Tanaka T."/>
            <person name="Wu J."/>
            <person name="Zhou S."/>
            <person name="Childs K.L."/>
            <person name="Davidson R.M."/>
            <person name="Lin H."/>
            <person name="Quesada-Ocampo L."/>
            <person name="Vaillancourt B."/>
            <person name="Sakai H."/>
            <person name="Lee S.S."/>
            <person name="Kim J."/>
            <person name="Numa H."/>
            <person name="Itoh T."/>
            <person name="Buell C.R."/>
            <person name="Matsumoto T."/>
        </authorList>
    </citation>
    <scope>NUCLEOTIDE SEQUENCE [LARGE SCALE GENOMIC DNA]</scope>
    <source>
        <strain evidence="3">cv. Nipponbare</strain>
    </source>
</reference>
<feature type="non-terminal residue" evidence="2">
    <location>
        <position position="252"/>
    </location>
</feature>
<dbReference type="EMBL" id="AP014963">
    <property type="protein sequence ID" value="BAT01794.1"/>
    <property type="molecule type" value="Genomic_DNA"/>
</dbReference>
<evidence type="ECO:0000313" key="2">
    <source>
        <dbReference type="EMBL" id="BAT01794.1"/>
    </source>
</evidence>